<evidence type="ECO:0000313" key="4">
    <source>
        <dbReference type="Proteomes" id="UP000185596"/>
    </source>
</evidence>
<name>A0A1Q8BRR0_9PSEU</name>
<evidence type="ECO:0000256" key="1">
    <source>
        <dbReference type="SAM" id="MobiDB-lite"/>
    </source>
</evidence>
<feature type="region of interest" description="Disordered" evidence="1">
    <location>
        <begin position="160"/>
        <end position="183"/>
    </location>
</feature>
<evidence type="ECO:0000256" key="2">
    <source>
        <dbReference type="SAM" id="Phobius"/>
    </source>
</evidence>
<comment type="caution">
    <text evidence="3">The sequence shown here is derived from an EMBL/GenBank/DDBJ whole genome shotgun (WGS) entry which is preliminary data.</text>
</comment>
<dbReference type="RefSeq" id="WP_075130547.1">
    <property type="nucleotide sequence ID" value="NZ_MSIE01000155.1"/>
</dbReference>
<keyword evidence="4" id="KW-1185">Reference proteome</keyword>
<gene>
    <name evidence="3" type="ORF">BU204_37585</name>
</gene>
<dbReference type="STRING" id="1912961.BU204_37585"/>
<keyword evidence="2" id="KW-0812">Transmembrane</keyword>
<keyword evidence="2" id="KW-1133">Transmembrane helix</keyword>
<proteinExistence type="predicted"/>
<evidence type="ECO:0000313" key="3">
    <source>
        <dbReference type="EMBL" id="OLF04805.1"/>
    </source>
</evidence>
<organism evidence="3 4">
    <name type="scientific">Actinophytocola xanthii</name>
    <dbReference type="NCBI Taxonomy" id="1912961"/>
    <lineage>
        <taxon>Bacteria</taxon>
        <taxon>Bacillati</taxon>
        <taxon>Actinomycetota</taxon>
        <taxon>Actinomycetes</taxon>
        <taxon>Pseudonocardiales</taxon>
        <taxon>Pseudonocardiaceae</taxon>
    </lineage>
</organism>
<reference evidence="3 4" key="1">
    <citation type="submission" date="2016-12" db="EMBL/GenBank/DDBJ databases">
        <title>The draft genome sequence of Actinophytocola sp. 11-183.</title>
        <authorList>
            <person name="Wang W."/>
            <person name="Yuan L."/>
        </authorList>
    </citation>
    <scope>NUCLEOTIDE SEQUENCE [LARGE SCALE GENOMIC DNA]</scope>
    <source>
        <strain evidence="3 4">11-183</strain>
    </source>
</reference>
<keyword evidence="2" id="KW-0472">Membrane</keyword>
<dbReference type="AlphaFoldDB" id="A0A1Q8BRR0"/>
<dbReference type="EMBL" id="MSIE01000155">
    <property type="protein sequence ID" value="OLF04805.1"/>
    <property type="molecule type" value="Genomic_DNA"/>
</dbReference>
<feature type="transmembrane region" description="Helical" evidence="2">
    <location>
        <begin position="62"/>
        <end position="82"/>
    </location>
</feature>
<dbReference type="Proteomes" id="UP000185596">
    <property type="component" value="Unassembled WGS sequence"/>
</dbReference>
<dbReference type="OrthoDB" id="8440251at2"/>
<feature type="transmembrane region" description="Helical" evidence="2">
    <location>
        <begin position="24"/>
        <end position="50"/>
    </location>
</feature>
<accession>A0A1Q8BRR0</accession>
<feature type="compositionally biased region" description="Basic and acidic residues" evidence="1">
    <location>
        <begin position="170"/>
        <end position="183"/>
    </location>
</feature>
<sequence length="204" mass="22511">MSMAERQPEDHAPRLLRLIAPRTWSVIFLVTVTPVVVLAAVALTVLLLTIDVGGDAAARIELVKTGLAVGVATGGVVALVLASRRQWSNEQATRATDHDATERRITELYTKAVEQLGSSAAAVRLGGLYALERLGQNTGSQRETILNVICAYLRMPYVSAGEPPGDDEPQDHHDRYERRTQERQVRLAAQRILQRHRTPATPYW</sequence>
<protein>
    <submittedName>
        <fullName evidence="3">Uncharacterized protein</fullName>
    </submittedName>
</protein>